<name>A0ABR1WMA5_9PEZI</name>
<feature type="compositionally biased region" description="Pro residues" evidence="1">
    <location>
        <begin position="137"/>
        <end position="146"/>
    </location>
</feature>
<gene>
    <name evidence="3" type="ORF">PG997_005940</name>
</gene>
<evidence type="ECO:0000256" key="2">
    <source>
        <dbReference type="SAM" id="Phobius"/>
    </source>
</evidence>
<proteinExistence type="predicted"/>
<feature type="region of interest" description="Disordered" evidence="1">
    <location>
        <begin position="116"/>
        <end position="150"/>
    </location>
</feature>
<sequence>MNGYVIVKLVGNTSFDGRNFTLLKPSDIESAYGTWPVPDQANVTGVIRNITRAATPDFSDAPDSPGFPDYSDYEPFYGLWIYILYGSVVVLPLIAWVVCAVWKHFVEKHHHAQLMRQRARTPPPQHEGGIELEPVGGDPPAPPPPRTAQEAIRAAQLQEWEASPWEQAVVLFFMFLWRGI</sequence>
<evidence type="ECO:0000256" key="1">
    <source>
        <dbReference type="SAM" id="MobiDB-lite"/>
    </source>
</evidence>
<dbReference type="RefSeq" id="XP_066669178.1">
    <property type="nucleotide sequence ID" value="XM_066810255.1"/>
</dbReference>
<reference evidence="3 4" key="1">
    <citation type="submission" date="2023-01" db="EMBL/GenBank/DDBJ databases">
        <title>Analysis of 21 Apiospora genomes using comparative genomics revels a genus with tremendous synthesis potential of carbohydrate active enzymes and secondary metabolites.</title>
        <authorList>
            <person name="Sorensen T."/>
        </authorList>
    </citation>
    <scope>NUCLEOTIDE SEQUENCE [LARGE SCALE GENOMIC DNA]</scope>
    <source>
        <strain evidence="3 4">CBS 114990</strain>
    </source>
</reference>
<protein>
    <submittedName>
        <fullName evidence="3">Uncharacterized protein</fullName>
    </submittedName>
</protein>
<dbReference type="Proteomes" id="UP001433268">
    <property type="component" value="Unassembled WGS sequence"/>
</dbReference>
<accession>A0ABR1WMA5</accession>
<keyword evidence="4" id="KW-1185">Reference proteome</keyword>
<keyword evidence="2" id="KW-1133">Transmembrane helix</keyword>
<dbReference type="GeneID" id="92043315"/>
<evidence type="ECO:0000313" key="3">
    <source>
        <dbReference type="EMBL" id="KAK8084669.1"/>
    </source>
</evidence>
<organism evidence="3 4">
    <name type="scientific">Apiospora hydei</name>
    <dbReference type="NCBI Taxonomy" id="1337664"/>
    <lineage>
        <taxon>Eukaryota</taxon>
        <taxon>Fungi</taxon>
        <taxon>Dikarya</taxon>
        <taxon>Ascomycota</taxon>
        <taxon>Pezizomycotina</taxon>
        <taxon>Sordariomycetes</taxon>
        <taxon>Xylariomycetidae</taxon>
        <taxon>Amphisphaeriales</taxon>
        <taxon>Apiosporaceae</taxon>
        <taxon>Apiospora</taxon>
    </lineage>
</organism>
<keyword evidence="2" id="KW-0812">Transmembrane</keyword>
<keyword evidence="2" id="KW-0472">Membrane</keyword>
<comment type="caution">
    <text evidence="3">The sequence shown here is derived from an EMBL/GenBank/DDBJ whole genome shotgun (WGS) entry which is preliminary data.</text>
</comment>
<dbReference type="EMBL" id="JAQQWN010000005">
    <property type="protein sequence ID" value="KAK8084669.1"/>
    <property type="molecule type" value="Genomic_DNA"/>
</dbReference>
<evidence type="ECO:0000313" key="4">
    <source>
        <dbReference type="Proteomes" id="UP001433268"/>
    </source>
</evidence>
<feature type="transmembrane region" description="Helical" evidence="2">
    <location>
        <begin position="79"/>
        <end position="102"/>
    </location>
</feature>